<feature type="compositionally biased region" description="Low complexity" evidence="1">
    <location>
        <begin position="97"/>
        <end position="109"/>
    </location>
</feature>
<evidence type="ECO:0000256" key="1">
    <source>
        <dbReference type="SAM" id="MobiDB-lite"/>
    </source>
</evidence>
<feature type="compositionally biased region" description="Basic and acidic residues" evidence="1">
    <location>
        <begin position="50"/>
        <end position="60"/>
    </location>
</feature>
<reference evidence="2" key="1">
    <citation type="thesis" date="2020" institute="ProQuest LLC" country="789 East Eisenhower Parkway, Ann Arbor, MI, USA">
        <title>Comparative Genomics and Chromosome Evolution.</title>
        <authorList>
            <person name="Mudd A.B."/>
        </authorList>
    </citation>
    <scope>NUCLEOTIDE SEQUENCE</scope>
    <source>
        <strain evidence="2">Female2</strain>
        <tissue evidence="2">Blood</tissue>
    </source>
</reference>
<name>A0A8T2K2V3_9PIPI</name>
<feature type="region of interest" description="Disordered" evidence="1">
    <location>
        <begin position="154"/>
        <end position="249"/>
    </location>
</feature>
<feature type="compositionally biased region" description="Basic and acidic residues" evidence="1">
    <location>
        <begin position="236"/>
        <end position="245"/>
    </location>
</feature>
<dbReference type="GO" id="GO:0031012">
    <property type="term" value="C:extracellular matrix"/>
    <property type="evidence" value="ECO:0007669"/>
    <property type="project" value="TreeGrafter"/>
</dbReference>
<dbReference type="Gene3D" id="1.20.5.320">
    <property type="entry name" value="6-Phosphogluconate Dehydrogenase, domain 3"/>
    <property type="match status" value="1"/>
</dbReference>
<protein>
    <submittedName>
        <fullName evidence="2">Uncharacterized protein</fullName>
    </submittedName>
</protein>
<feature type="compositionally biased region" description="Basic and acidic residues" evidence="1">
    <location>
        <begin position="205"/>
        <end position="214"/>
    </location>
</feature>
<feature type="non-terminal residue" evidence="2">
    <location>
        <position position="320"/>
    </location>
</feature>
<dbReference type="AlphaFoldDB" id="A0A8T2K2V3"/>
<dbReference type="EMBL" id="JAACNH010000002">
    <property type="protein sequence ID" value="KAG8450728.1"/>
    <property type="molecule type" value="Genomic_DNA"/>
</dbReference>
<gene>
    <name evidence="2" type="ORF">GDO86_003124</name>
</gene>
<keyword evidence="3" id="KW-1185">Reference proteome</keyword>
<dbReference type="InterPro" id="IPR050149">
    <property type="entry name" value="Collagen_superfamily"/>
</dbReference>
<feature type="compositionally biased region" description="Pro residues" evidence="1">
    <location>
        <begin position="163"/>
        <end position="176"/>
    </location>
</feature>
<feature type="region of interest" description="Disordered" evidence="1">
    <location>
        <begin position="272"/>
        <end position="303"/>
    </location>
</feature>
<evidence type="ECO:0000313" key="3">
    <source>
        <dbReference type="Proteomes" id="UP000812440"/>
    </source>
</evidence>
<organism evidence="2 3">
    <name type="scientific">Hymenochirus boettgeri</name>
    <name type="common">Congo dwarf clawed frog</name>
    <dbReference type="NCBI Taxonomy" id="247094"/>
    <lineage>
        <taxon>Eukaryota</taxon>
        <taxon>Metazoa</taxon>
        <taxon>Chordata</taxon>
        <taxon>Craniata</taxon>
        <taxon>Vertebrata</taxon>
        <taxon>Euteleostomi</taxon>
        <taxon>Amphibia</taxon>
        <taxon>Batrachia</taxon>
        <taxon>Anura</taxon>
        <taxon>Pipoidea</taxon>
        <taxon>Pipidae</taxon>
        <taxon>Pipinae</taxon>
        <taxon>Hymenochirus</taxon>
    </lineage>
</organism>
<dbReference type="GO" id="GO:0005615">
    <property type="term" value="C:extracellular space"/>
    <property type="evidence" value="ECO:0007669"/>
    <property type="project" value="TreeGrafter"/>
</dbReference>
<dbReference type="GO" id="GO:0030198">
    <property type="term" value="P:extracellular matrix organization"/>
    <property type="evidence" value="ECO:0007669"/>
    <property type="project" value="TreeGrafter"/>
</dbReference>
<feature type="non-terminal residue" evidence="2">
    <location>
        <position position="1"/>
    </location>
</feature>
<feature type="region of interest" description="Disordered" evidence="1">
    <location>
        <begin position="39"/>
        <end position="128"/>
    </location>
</feature>
<dbReference type="GO" id="GO:0030020">
    <property type="term" value="F:extracellular matrix structural constituent conferring tensile strength"/>
    <property type="evidence" value="ECO:0007669"/>
    <property type="project" value="TreeGrafter"/>
</dbReference>
<proteinExistence type="predicted"/>
<feature type="compositionally biased region" description="Low complexity" evidence="1">
    <location>
        <begin position="178"/>
        <end position="196"/>
    </location>
</feature>
<dbReference type="Pfam" id="PF01391">
    <property type="entry name" value="Collagen"/>
    <property type="match status" value="2"/>
</dbReference>
<dbReference type="OrthoDB" id="10071545at2759"/>
<comment type="caution">
    <text evidence="2">The sequence shown here is derived from an EMBL/GenBank/DDBJ whole genome shotgun (WGS) entry which is preliminary data.</text>
</comment>
<feature type="compositionally biased region" description="Pro residues" evidence="1">
    <location>
        <begin position="111"/>
        <end position="121"/>
    </location>
</feature>
<dbReference type="PANTHER" id="PTHR24023:SF1112">
    <property type="entry name" value="COL_CUTICLE_N DOMAIN-CONTAINING PROTEIN-RELATED"/>
    <property type="match status" value="1"/>
</dbReference>
<sequence>IINLVTAEKASDNDLPILRTTTSWNEDYLPDAIPLLSPVFRKTMKPPSGSKRDNTEDKRTRGVPGLPGINGPVLLPGSKGDRGQAGEVGPPGPRGPTGPQGHRGPQGEPGIPGPPGPPGPPGTSVTLPEGVVYSLQPSAERENGEPHLISTITDTLMSGLPGPRGPPGPVGPPGPMGPRGHAGPMGALGPQGKPGFPGQPGHPGAKGEKGEQGEKGQAGIPGDRGLTGPPGQPGIKGEDGSKEESEGVQQLREALKILAERVLILEHMIGIHDTPSSTEPGSGQDLSSSAIPNSIKPKRQQQQRFETFDIFSTLLDDAES</sequence>
<dbReference type="PANTHER" id="PTHR24023">
    <property type="entry name" value="COLLAGEN ALPHA"/>
    <property type="match status" value="1"/>
</dbReference>
<accession>A0A8T2K2V3</accession>
<feature type="compositionally biased region" description="Polar residues" evidence="1">
    <location>
        <begin position="274"/>
        <end position="292"/>
    </location>
</feature>
<dbReference type="InterPro" id="IPR008160">
    <property type="entry name" value="Collagen"/>
</dbReference>
<dbReference type="Proteomes" id="UP000812440">
    <property type="component" value="Chromosome 2"/>
</dbReference>
<evidence type="ECO:0000313" key="2">
    <source>
        <dbReference type="EMBL" id="KAG8450728.1"/>
    </source>
</evidence>